<protein>
    <submittedName>
        <fullName evidence="2">Uncharacterized protein</fullName>
    </submittedName>
</protein>
<evidence type="ECO:0000256" key="1">
    <source>
        <dbReference type="SAM" id="MobiDB-lite"/>
    </source>
</evidence>
<gene>
    <name evidence="2" type="ORF">RRG08_062700</name>
</gene>
<feature type="compositionally biased region" description="Basic and acidic residues" evidence="1">
    <location>
        <begin position="37"/>
        <end position="52"/>
    </location>
</feature>
<dbReference type="Proteomes" id="UP001283361">
    <property type="component" value="Unassembled WGS sequence"/>
</dbReference>
<evidence type="ECO:0000313" key="3">
    <source>
        <dbReference type="Proteomes" id="UP001283361"/>
    </source>
</evidence>
<organism evidence="2 3">
    <name type="scientific">Elysia crispata</name>
    <name type="common">lettuce slug</name>
    <dbReference type="NCBI Taxonomy" id="231223"/>
    <lineage>
        <taxon>Eukaryota</taxon>
        <taxon>Metazoa</taxon>
        <taxon>Spiralia</taxon>
        <taxon>Lophotrochozoa</taxon>
        <taxon>Mollusca</taxon>
        <taxon>Gastropoda</taxon>
        <taxon>Heterobranchia</taxon>
        <taxon>Euthyneura</taxon>
        <taxon>Panpulmonata</taxon>
        <taxon>Sacoglossa</taxon>
        <taxon>Placobranchoidea</taxon>
        <taxon>Plakobranchidae</taxon>
        <taxon>Elysia</taxon>
    </lineage>
</organism>
<dbReference type="AlphaFoldDB" id="A0AAE1ABM8"/>
<sequence length="104" mass="11430">MCEHYTKHYPPIIQMLTTQVTRAKPDSRVYISIRSGSLERSEATPGRLDRPSDQSLSATLSQETGEEIVPRSLFPAAPLLPAVPCCSLLPGQQFVQPGIERHGS</sequence>
<feature type="region of interest" description="Disordered" evidence="1">
    <location>
        <begin position="36"/>
        <end position="60"/>
    </location>
</feature>
<dbReference type="EMBL" id="JAWDGP010002178">
    <property type="protein sequence ID" value="KAK3784955.1"/>
    <property type="molecule type" value="Genomic_DNA"/>
</dbReference>
<evidence type="ECO:0000313" key="2">
    <source>
        <dbReference type="EMBL" id="KAK3784955.1"/>
    </source>
</evidence>
<reference evidence="2" key="1">
    <citation type="journal article" date="2023" name="G3 (Bethesda)">
        <title>A reference genome for the long-term kleptoplast-retaining sea slug Elysia crispata morphotype clarki.</title>
        <authorList>
            <person name="Eastman K.E."/>
            <person name="Pendleton A.L."/>
            <person name="Shaikh M.A."/>
            <person name="Suttiyut T."/>
            <person name="Ogas R."/>
            <person name="Tomko P."/>
            <person name="Gavelis G."/>
            <person name="Widhalm J.R."/>
            <person name="Wisecaver J.H."/>
        </authorList>
    </citation>
    <scope>NUCLEOTIDE SEQUENCE</scope>
    <source>
        <strain evidence="2">ECLA1</strain>
    </source>
</reference>
<keyword evidence="3" id="KW-1185">Reference proteome</keyword>
<proteinExistence type="predicted"/>
<accession>A0AAE1ABM8</accession>
<name>A0AAE1ABM8_9GAST</name>
<comment type="caution">
    <text evidence="2">The sequence shown here is derived from an EMBL/GenBank/DDBJ whole genome shotgun (WGS) entry which is preliminary data.</text>
</comment>